<dbReference type="Proteomes" id="UP000306324">
    <property type="component" value="Unassembled WGS sequence"/>
</dbReference>
<dbReference type="AlphaFoldDB" id="A0A5S4ETE7"/>
<protein>
    <submittedName>
        <fullName evidence="1">Uncharacterized protein</fullName>
    </submittedName>
</protein>
<comment type="caution">
    <text evidence="1">The sequence shown here is derived from an EMBL/GenBank/DDBJ whole genome shotgun (WGS) entry which is preliminary data.</text>
</comment>
<proteinExistence type="predicted"/>
<name>A0A5S4ETE7_9PROT</name>
<evidence type="ECO:0000313" key="2">
    <source>
        <dbReference type="Proteomes" id="UP000306324"/>
    </source>
</evidence>
<reference evidence="1 2" key="1">
    <citation type="submission" date="2019-04" db="EMBL/GenBank/DDBJ databases">
        <title>A novel phosphate-accumulating bacterium identified in bioreactor for phosphate removal from wastewater.</title>
        <authorList>
            <person name="Kotlyarov R.Y."/>
            <person name="Beletsky A.V."/>
            <person name="Kallistova A.Y."/>
            <person name="Dorofeev A.G."/>
            <person name="Nikolaev Y.Y."/>
            <person name="Pimenov N.V."/>
            <person name="Ravin N.V."/>
            <person name="Mardanov A.V."/>
        </authorList>
    </citation>
    <scope>NUCLEOTIDE SEQUENCE [LARGE SCALE GENOMIC DNA]</scope>
    <source>
        <strain evidence="1 2">Bin19</strain>
    </source>
</reference>
<evidence type="ECO:0000313" key="1">
    <source>
        <dbReference type="EMBL" id="TMQ78791.1"/>
    </source>
</evidence>
<dbReference type="EMBL" id="SWAD01000002">
    <property type="protein sequence ID" value="TMQ78791.1"/>
    <property type="molecule type" value="Genomic_DNA"/>
</dbReference>
<keyword evidence="2" id="KW-1185">Reference proteome</keyword>
<sequence length="41" mass="4480">MRCWWPKSPAYCSPASDAPGLDYDDAAEILLLLDRLAAAGR</sequence>
<organism evidence="1 2">
    <name type="scientific">Candidatus Accumulibacter phosphatis</name>
    <dbReference type="NCBI Taxonomy" id="327160"/>
    <lineage>
        <taxon>Bacteria</taxon>
        <taxon>Pseudomonadati</taxon>
        <taxon>Pseudomonadota</taxon>
        <taxon>Betaproteobacteria</taxon>
        <taxon>Candidatus Accumulibacter</taxon>
    </lineage>
</organism>
<accession>A0A5S4ETE7</accession>
<gene>
    <name evidence="1" type="ORF">ACCUM_0660</name>
</gene>